<evidence type="ECO:0000256" key="8">
    <source>
        <dbReference type="ARBA" id="ARBA00023136"/>
    </source>
</evidence>
<feature type="compositionally biased region" description="Polar residues" evidence="11">
    <location>
        <begin position="38"/>
        <end position="48"/>
    </location>
</feature>
<keyword evidence="15" id="KW-1185">Reference proteome</keyword>
<dbReference type="GO" id="GO:0070971">
    <property type="term" value="C:endoplasmic reticulum exit site"/>
    <property type="evidence" value="ECO:0007669"/>
    <property type="project" value="TreeGrafter"/>
</dbReference>
<dbReference type="PANTHER" id="PTHR13402:SF6">
    <property type="entry name" value="SECRETORY 16, ISOFORM I"/>
    <property type="match status" value="1"/>
</dbReference>
<feature type="region of interest" description="Disordered" evidence="11">
    <location>
        <begin position="441"/>
        <end position="999"/>
    </location>
</feature>
<sequence>MSSTSPNASWHPALMPNAPSDLEKPDLQPPAPIPQQQSSVSKGSIESPSTDDRSQHAFENNVGPDTWFPEYEAGVDTGAEQVIPQQPTTEYTGAPPPEVAPQDETYTVEHPGAPTNQPAPEATPDPVQQAVEKQAGDKVEPTPDSSDEGSPQAATEEGFEEQHSPASENAAKHMSTSSFTRTAHEVNWNDEEDADWNLHRTDTDPFKFMPSNDRTNSFPVVPNVERFQDDVAHSVDHPLPANQVEEIMNEVEREEDSHAKLASAFEDQEEDGLLPDDSQAQADGHRQYMGGDVQGADAEASEARITEGLPLVSHESTAETNGTTKQHDGQETSFAADDDDFFSKLEDTKRAETQGPDPAPAPAQLERKSTMQILGAMDMGQNRKPVFTETLQESPEEDEQPQESNKSVEETPQEEPKEDLDAKWAEVFAEDDDEDFLLDDTAENKEIDTSAFLDDDEGFLEDTDDQPAATPAVPAAPAVPPTTNNRYLPRGQTTGSIPTQSNPYLPSAQPFGAQPSVPSPVPPAQSVAPSLGYGLPPPRPEPSKAQSFVDKAKGGYQSPYDLPMEVVKPKKRVSMQNLQRTPTTPAFPPAPPRSASTHAQAPPPPPGAGSLPAMSPPASSQAAKPPSGAPNPAPPKMFEDLPMVTKVRPASRHSVKSGPSPSQASPFGPPLTGPPQHQMAPPPPPPTQFMPPQAPRQHSVPEIPTLIAPERVNPFAPVQSNSIPIPSVPPATTTRYSPAPPSGSQLNGGVVSPALPSRYSPAPPASRPPSGGYAAVPTGPAPPVLPHLPRTSSPLAHFEISSDRTRPMLANHSSSEAGQFERRGSSTYEQRTPRIPSLPTTQEDEEEDGAAEPRILGRSPLSPPSAPPAVRQNSLPYRPMRTPPPAQLMPHANLSPPKRAASSQSLAQMAASQNFVGPPRSQTQSPGALYGRAAAPRSAEYAPRPASAYGPTSPPAVPAVAPLQPPSPPATRPTARPRGLSKNFNLVPPTDGREHDPLQRWKGSPLVSWGVGGTLVTMFPKDVPRYGMNQPTPMIIRTPGEVKVKNIKDLEPLEERLVKFPGPLKGKGKKKETLAWLSAGIESLEASLPRNLPFQSQVSHEDKRAIERVLLWRMLRIFIEHDGVLEGSPAVEKAVREALSPKAAGQPGSPVLTNGETFASLASGTTQMNADSVDAASIEEMRNYLLEGQREKAVWTAADKRLWGHAMLVANTVSQDLYKQVTREFLKKEVNYPGHNNESLAALYAVLSGNHEECVDELVPAHARAGLQLLAKDSGLGASQDVTEGLDKWQETLTLVLSNRSTDDARAINSLGNLLSSYGRAEAAHICYMFARNNTVFGGLDDPNAHFVLLGSDHQRQPEQFAKEAEPLLLSEVYEYGLSLSGAASAPASSAHLAAYKYQHALTLAEYGYKDKALQYCDAIANAIGSQTRRSPYHHAVLEAVVDDLSKRLKLAPKEESGSWIPKPSMNKVSDSMWNRFNKFVAGDENEGSGQGSPTGGVESGPFARIAGGTPTISRPPSANGVDSFGAGISAYPMGASASNGPVTPVMPPPPTRAGSRYAPGGAASATGNPYDPSTAYAPRSSMERTSSELNRSSFEMSRPSFEAPNSYGNPYAPNSLASSPAQSFHGAGLGLSRQSSYVPVPQAEHVPAPQQLPSAPPAPVYEPYGKAAPAPNVSPYSPTGPAAATSVVSRPDFSAYQPTSYGFEPPSLTPYEASPEARNDEAEKETKEETRQEGNGGYEAPSYQPYGYEPPSYEPDTAPQDEDDSDDEDKPKPKKKGPMYDDDDDDLVVPKSREKTKEEKDRENAEMFRKVAEEEAKRAAEAKAQATKKGWGLGSWFGGKKEQASQDQQAGGNPNKPIRAKLGEKNSFYYDPELKKWVNKNAKPEDAATPKATPPPPRASFNGPPAPRSAASTPPPPMGMGPTSHPSLADGGRASAPPGGPPASRQSSGASATLPPLGPSTLAPPGGAPMMRSASNTSAISAGSASGPPSRPTTSMSNASSIDDLLGAVGPRAKGAAKKKKGGRYVDVMAKP</sequence>
<evidence type="ECO:0000256" key="7">
    <source>
        <dbReference type="ARBA" id="ARBA00023006"/>
    </source>
</evidence>
<evidence type="ECO:0000256" key="2">
    <source>
        <dbReference type="ARBA" id="ARBA00005927"/>
    </source>
</evidence>
<feature type="compositionally biased region" description="Acidic residues" evidence="11">
    <location>
        <begin position="1760"/>
        <end position="1769"/>
    </location>
</feature>
<dbReference type="OrthoDB" id="8918678at2759"/>
<evidence type="ECO:0000256" key="11">
    <source>
        <dbReference type="SAM" id="MobiDB-lite"/>
    </source>
</evidence>
<feature type="compositionally biased region" description="Polar residues" evidence="11">
    <location>
        <begin position="491"/>
        <end position="504"/>
    </location>
</feature>
<feature type="region of interest" description="Disordered" evidence="11">
    <location>
        <begin position="1"/>
        <end position="199"/>
    </location>
</feature>
<feature type="compositionally biased region" description="Low complexity" evidence="11">
    <location>
        <begin position="1921"/>
        <end position="1953"/>
    </location>
</feature>
<keyword evidence="7 10" id="KW-0072">Autophagy</keyword>
<evidence type="ECO:0000313" key="14">
    <source>
        <dbReference type="EMBL" id="RKU46010.1"/>
    </source>
</evidence>
<dbReference type="Pfam" id="PF12931">
    <property type="entry name" value="TPR_Sec16"/>
    <property type="match status" value="1"/>
</dbReference>
<keyword evidence="3 10" id="KW-0813">Transport</keyword>
<dbReference type="Pfam" id="PF12932">
    <property type="entry name" value="Sec16"/>
    <property type="match status" value="1"/>
</dbReference>
<comment type="similarity">
    <text evidence="2 10">Belongs to the SEC16 family.</text>
</comment>
<feature type="region of interest" description="Disordered" evidence="11">
    <location>
        <begin position="1482"/>
        <end position="1521"/>
    </location>
</feature>
<keyword evidence="5 10" id="KW-0931">ER-Golgi transport</keyword>
<dbReference type="CDD" id="cd09233">
    <property type="entry name" value="ACE1-Sec16-like"/>
    <property type="match status" value="1"/>
</dbReference>
<dbReference type="InterPro" id="IPR024298">
    <property type="entry name" value="Sec16_Sec23-bd"/>
</dbReference>
<evidence type="ECO:0000259" key="12">
    <source>
        <dbReference type="Pfam" id="PF12931"/>
    </source>
</evidence>
<feature type="compositionally biased region" description="Gly residues" evidence="11">
    <location>
        <begin position="1489"/>
        <end position="1499"/>
    </location>
</feature>
<feature type="region of interest" description="Disordered" evidence="11">
    <location>
        <begin position="1881"/>
        <end position="2033"/>
    </location>
</feature>
<evidence type="ECO:0000256" key="1">
    <source>
        <dbReference type="ARBA" id="ARBA00004397"/>
    </source>
</evidence>
<feature type="region of interest" description="Disordered" evidence="11">
    <location>
        <begin position="1538"/>
        <end position="1608"/>
    </location>
</feature>
<dbReference type="InterPro" id="IPR024340">
    <property type="entry name" value="Sec16_CCD"/>
</dbReference>
<dbReference type="GO" id="GO:0012507">
    <property type="term" value="C:ER to Golgi transport vesicle membrane"/>
    <property type="evidence" value="ECO:0007669"/>
    <property type="project" value="TreeGrafter"/>
</dbReference>
<name>A0A420YE92_9PEZI</name>
<dbReference type="STRING" id="177199.A0A420YE92"/>
<feature type="compositionally biased region" description="Low complexity" evidence="11">
    <location>
        <begin position="900"/>
        <end position="913"/>
    </location>
</feature>
<accession>A0A420YE92</accession>
<feature type="compositionally biased region" description="Polar residues" evidence="11">
    <location>
        <begin position="718"/>
        <end position="747"/>
    </location>
</feature>
<dbReference type="GO" id="GO:0016192">
    <property type="term" value="P:vesicle-mediated transport"/>
    <property type="evidence" value="ECO:0007669"/>
    <property type="project" value="UniProtKB-KW"/>
</dbReference>
<dbReference type="PANTHER" id="PTHR13402">
    <property type="entry name" value="RGPR-RELATED"/>
    <property type="match status" value="1"/>
</dbReference>
<evidence type="ECO:0000256" key="9">
    <source>
        <dbReference type="ARBA" id="ARBA00024687"/>
    </source>
</evidence>
<reference evidence="14 15" key="1">
    <citation type="submission" date="2018-08" db="EMBL/GenBank/DDBJ databases">
        <title>Draft genome of the lignicolous fungus Coniochaeta pulveracea.</title>
        <authorList>
            <person name="Borstlap C.J."/>
            <person name="De Witt R.N."/>
            <person name="Botha A."/>
            <person name="Volschenk H."/>
        </authorList>
    </citation>
    <scope>NUCLEOTIDE SEQUENCE [LARGE SCALE GENOMIC DNA]</scope>
    <source>
        <strain evidence="14 15">CAB683</strain>
    </source>
</reference>
<comment type="caution">
    <text evidence="14">The sequence shown here is derived from an EMBL/GenBank/DDBJ whole genome shotgun (WGS) entry which is preliminary data.</text>
</comment>
<evidence type="ECO:0000256" key="6">
    <source>
        <dbReference type="ARBA" id="ARBA00022927"/>
    </source>
</evidence>
<proteinExistence type="inferred from homology"/>
<comment type="subcellular location">
    <subcellularLocation>
        <location evidence="1">Endoplasmic reticulum membrane</location>
        <topology evidence="1">Peripheral membrane protein</topology>
        <orientation evidence="1">Cytoplasmic side</orientation>
    </subcellularLocation>
</comment>
<feature type="region of interest" description="Disordered" evidence="11">
    <location>
        <begin position="1643"/>
        <end position="1865"/>
    </location>
</feature>
<feature type="compositionally biased region" description="Basic and acidic residues" evidence="11">
    <location>
        <begin position="341"/>
        <end position="352"/>
    </location>
</feature>
<feature type="compositionally biased region" description="Low complexity" evidence="11">
    <location>
        <begin position="1974"/>
        <end position="1996"/>
    </location>
</feature>
<keyword evidence="4 10" id="KW-0256">Endoplasmic reticulum</keyword>
<dbReference type="FunFam" id="1.25.40.1030:FF:000008">
    <property type="entry name" value="Protein transport protein sec16"/>
    <property type="match status" value="1"/>
</dbReference>
<feature type="compositionally biased region" description="Low complexity" evidence="11">
    <location>
        <begin position="467"/>
        <end position="476"/>
    </location>
</feature>
<evidence type="ECO:0000256" key="5">
    <source>
        <dbReference type="ARBA" id="ARBA00022892"/>
    </source>
</evidence>
<feature type="compositionally biased region" description="Basic and acidic residues" evidence="11">
    <location>
        <begin position="1716"/>
        <end position="1733"/>
    </location>
</feature>
<comment type="function">
    <text evidence="9 10">Involved in the initiation of assembly of the COPII coat required for the formation of transport vesicles from the endoplasmic reticulum (ER) and the selection of cargo molecules. Also involved in autophagy.</text>
</comment>
<dbReference type="Proteomes" id="UP000275385">
    <property type="component" value="Unassembled WGS sequence"/>
</dbReference>
<dbReference type="GO" id="GO:0070973">
    <property type="term" value="P:protein localization to endoplasmic reticulum exit site"/>
    <property type="evidence" value="ECO:0007669"/>
    <property type="project" value="TreeGrafter"/>
</dbReference>
<dbReference type="GO" id="GO:0006914">
    <property type="term" value="P:autophagy"/>
    <property type="evidence" value="ECO:0007669"/>
    <property type="project" value="UniProtKB-KW"/>
</dbReference>
<feature type="compositionally biased region" description="Pro residues" evidence="11">
    <location>
        <begin position="680"/>
        <end position="694"/>
    </location>
</feature>
<dbReference type="Gene3D" id="1.25.40.1030">
    <property type="match status" value="1"/>
</dbReference>
<protein>
    <recommendedName>
        <fullName evidence="10">Protein transport protein sec16</fullName>
    </recommendedName>
</protein>
<feature type="compositionally biased region" description="Basic and acidic residues" evidence="11">
    <location>
        <begin position="1792"/>
        <end position="1822"/>
    </location>
</feature>
<dbReference type="GO" id="GO:0015031">
    <property type="term" value="P:protein transport"/>
    <property type="evidence" value="ECO:0007669"/>
    <property type="project" value="UniProtKB-KW"/>
</dbReference>
<keyword evidence="8 10" id="KW-0472">Membrane</keyword>
<dbReference type="GO" id="GO:0007030">
    <property type="term" value="P:Golgi organization"/>
    <property type="evidence" value="ECO:0007669"/>
    <property type="project" value="TreeGrafter"/>
</dbReference>
<evidence type="ECO:0000256" key="10">
    <source>
        <dbReference type="RuleBase" id="RU364101"/>
    </source>
</evidence>
<organism evidence="14 15">
    <name type="scientific">Coniochaeta pulveracea</name>
    <dbReference type="NCBI Taxonomy" id="177199"/>
    <lineage>
        <taxon>Eukaryota</taxon>
        <taxon>Fungi</taxon>
        <taxon>Dikarya</taxon>
        <taxon>Ascomycota</taxon>
        <taxon>Pezizomycotina</taxon>
        <taxon>Sordariomycetes</taxon>
        <taxon>Sordariomycetidae</taxon>
        <taxon>Coniochaetales</taxon>
        <taxon>Coniochaetaceae</taxon>
        <taxon>Coniochaeta</taxon>
    </lineage>
</organism>
<feature type="compositionally biased region" description="Acidic residues" evidence="11">
    <location>
        <begin position="453"/>
        <end position="465"/>
    </location>
</feature>
<evidence type="ECO:0000256" key="4">
    <source>
        <dbReference type="ARBA" id="ARBA00022824"/>
    </source>
</evidence>
<feature type="compositionally biased region" description="Polar residues" evidence="11">
    <location>
        <begin position="314"/>
        <end position="324"/>
    </location>
</feature>
<evidence type="ECO:0000259" key="13">
    <source>
        <dbReference type="Pfam" id="PF12932"/>
    </source>
</evidence>
<feature type="compositionally biased region" description="Low complexity" evidence="11">
    <location>
        <begin position="608"/>
        <end position="626"/>
    </location>
</feature>
<feature type="compositionally biased region" description="Pro residues" evidence="11">
    <location>
        <begin position="952"/>
        <end position="971"/>
    </location>
</feature>
<keyword evidence="6 10" id="KW-0653">Protein transport</keyword>
<dbReference type="GO" id="GO:0005789">
    <property type="term" value="C:endoplasmic reticulum membrane"/>
    <property type="evidence" value="ECO:0007669"/>
    <property type="project" value="UniProtKB-SubCell"/>
</dbReference>
<feature type="domain" description="Sec16 Sec23-binding" evidence="12">
    <location>
        <begin position="1182"/>
        <end position="1484"/>
    </location>
</feature>
<dbReference type="EMBL" id="QVQW01000017">
    <property type="protein sequence ID" value="RKU46010.1"/>
    <property type="molecule type" value="Genomic_DNA"/>
</dbReference>
<evidence type="ECO:0000256" key="3">
    <source>
        <dbReference type="ARBA" id="ARBA00022448"/>
    </source>
</evidence>
<feature type="domain" description="Sec16 central conserved" evidence="13">
    <location>
        <begin position="1005"/>
        <end position="1123"/>
    </location>
</feature>
<gene>
    <name evidence="14" type="primary">SEC16</name>
    <name evidence="14" type="ORF">DL546_008030</name>
</gene>
<feature type="region of interest" description="Disordered" evidence="11">
    <location>
        <begin position="251"/>
        <end position="422"/>
    </location>
</feature>
<evidence type="ECO:0000313" key="15">
    <source>
        <dbReference type="Proteomes" id="UP000275385"/>
    </source>
</evidence>